<dbReference type="Pfam" id="PF21365">
    <property type="entry name" value="Glyco_hydro_31_3rd"/>
    <property type="match status" value="1"/>
</dbReference>
<evidence type="ECO:0000259" key="9">
    <source>
        <dbReference type="Pfam" id="PF21365"/>
    </source>
</evidence>
<dbReference type="GO" id="GO:0005975">
    <property type="term" value="P:carbohydrate metabolic process"/>
    <property type="evidence" value="ECO:0007669"/>
    <property type="project" value="InterPro"/>
</dbReference>
<dbReference type="SUPFAM" id="SSF51445">
    <property type="entry name" value="(Trans)glycosidases"/>
    <property type="match status" value="1"/>
</dbReference>
<dbReference type="GO" id="GO:0004558">
    <property type="term" value="F:alpha-1,4-glucosidase activity"/>
    <property type="evidence" value="ECO:0007669"/>
    <property type="project" value="UniProtKB-EC"/>
</dbReference>
<dbReference type="GO" id="GO:0030246">
    <property type="term" value="F:carbohydrate binding"/>
    <property type="evidence" value="ECO:0007669"/>
    <property type="project" value="InterPro"/>
</dbReference>
<dbReference type="InterPro" id="IPR000322">
    <property type="entry name" value="Glyco_hydro_31_TIM"/>
</dbReference>
<dbReference type="Pfam" id="PF01055">
    <property type="entry name" value="Glyco_hydro_31_2nd"/>
    <property type="match status" value="1"/>
</dbReference>
<keyword evidence="5" id="KW-0378">Hydrolase</keyword>
<feature type="domain" description="Glycoside hydrolase family 31 TIM barrel" evidence="8">
    <location>
        <begin position="375"/>
        <end position="802"/>
    </location>
</feature>
<dbReference type="FunFam" id="2.60.40.1180:FF:000001">
    <property type="entry name" value="Maltase-glucoamylase, intestinal"/>
    <property type="match status" value="1"/>
</dbReference>
<accession>A0AAE0TMB3</accession>
<dbReference type="Proteomes" id="UP001274830">
    <property type="component" value="Unassembled WGS sequence"/>
</dbReference>
<evidence type="ECO:0000313" key="10">
    <source>
        <dbReference type="EMBL" id="KAK3670125.1"/>
    </source>
</evidence>
<organism evidence="10 11">
    <name type="scientific">Recurvomyces mirabilis</name>
    <dbReference type="NCBI Taxonomy" id="574656"/>
    <lineage>
        <taxon>Eukaryota</taxon>
        <taxon>Fungi</taxon>
        <taxon>Dikarya</taxon>
        <taxon>Ascomycota</taxon>
        <taxon>Pezizomycotina</taxon>
        <taxon>Dothideomycetes</taxon>
        <taxon>Dothideomycetidae</taxon>
        <taxon>Mycosphaerellales</taxon>
        <taxon>Teratosphaeriaceae</taxon>
        <taxon>Recurvomyces</taxon>
    </lineage>
</organism>
<dbReference type="CDD" id="cd14752">
    <property type="entry name" value="GH31_N"/>
    <property type="match status" value="1"/>
</dbReference>
<dbReference type="EC" id="3.2.1.20" evidence="3"/>
<dbReference type="FunFam" id="2.60.40.1760:FF:000005">
    <property type="entry name" value="Putative alpha-glucosidase AgdA"/>
    <property type="match status" value="1"/>
</dbReference>
<evidence type="ECO:0000313" key="11">
    <source>
        <dbReference type="Proteomes" id="UP001274830"/>
    </source>
</evidence>
<dbReference type="InterPro" id="IPR030458">
    <property type="entry name" value="Glyco_hydro_31_AS"/>
</dbReference>
<dbReference type="CDD" id="cd06602">
    <property type="entry name" value="GH31_MGAM_SI_GAA"/>
    <property type="match status" value="1"/>
</dbReference>
<dbReference type="SUPFAM" id="SSF51011">
    <property type="entry name" value="Glycosyl hydrolase domain"/>
    <property type="match status" value="1"/>
</dbReference>
<dbReference type="InterPro" id="IPR017853">
    <property type="entry name" value="GH"/>
</dbReference>
<dbReference type="Gene3D" id="3.20.20.80">
    <property type="entry name" value="Glycosidases"/>
    <property type="match status" value="2"/>
</dbReference>
<keyword evidence="11" id="KW-1185">Reference proteome</keyword>
<evidence type="ECO:0000256" key="3">
    <source>
        <dbReference type="ARBA" id="ARBA00012741"/>
    </source>
</evidence>
<dbReference type="FunFam" id="3.20.20.80:FF:000138">
    <property type="entry name" value="Putative alpha-glucosidase AgdA"/>
    <property type="match status" value="1"/>
</dbReference>
<dbReference type="SUPFAM" id="SSF74650">
    <property type="entry name" value="Galactose mutarotase-like"/>
    <property type="match status" value="1"/>
</dbReference>
<dbReference type="InterPro" id="IPR030459">
    <property type="entry name" value="Glyco_hydro_31_CS"/>
</dbReference>
<dbReference type="PROSITE" id="PS00129">
    <property type="entry name" value="GLYCOSYL_HYDROL_F31_1"/>
    <property type="match status" value="1"/>
</dbReference>
<dbReference type="InterPro" id="IPR011013">
    <property type="entry name" value="Gal_mutarotase_sf_dom"/>
</dbReference>
<dbReference type="PROSITE" id="PS00707">
    <property type="entry name" value="GLYCOSYL_HYDROL_F31_2"/>
    <property type="match status" value="1"/>
</dbReference>
<dbReference type="PANTHER" id="PTHR22762">
    <property type="entry name" value="ALPHA-GLUCOSIDASE"/>
    <property type="match status" value="1"/>
</dbReference>
<gene>
    <name evidence="10" type="ORF">LTR78_009972</name>
</gene>
<evidence type="ECO:0000259" key="8">
    <source>
        <dbReference type="Pfam" id="PF01055"/>
    </source>
</evidence>
<dbReference type="Pfam" id="PF11951">
    <property type="entry name" value="Fungal_trans_2"/>
    <property type="match status" value="1"/>
</dbReference>
<evidence type="ECO:0000256" key="5">
    <source>
        <dbReference type="ARBA" id="ARBA00022801"/>
    </source>
</evidence>
<comment type="catalytic activity">
    <reaction evidence="1">
        <text>Hydrolysis of terminal, non-reducing (1-&gt;4)-linked alpha-D-glucose residues with release of alpha-D-glucose.</text>
        <dbReference type="EC" id="3.2.1.20"/>
    </reaction>
</comment>
<keyword evidence="6" id="KW-0325">Glycoprotein</keyword>
<keyword evidence="4" id="KW-0732">Signal</keyword>
<evidence type="ECO:0000256" key="2">
    <source>
        <dbReference type="ARBA" id="ARBA00007806"/>
    </source>
</evidence>
<protein>
    <recommendedName>
        <fullName evidence="3">alpha-glucosidase</fullName>
        <ecNumber evidence="3">3.2.1.20</ecNumber>
    </recommendedName>
</protein>
<comment type="similarity">
    <text evidence="2">Belongs to the glycosyl hydrolase 31 family.</text>
</comment>
<dbReference type="InterPro" id="IPR021858">
    <property type="entry name" value="Fun_TF"/>
</dbReference>
<evidence type="ECO:0000256" key="7">
    <source>
        <dbReference type="ARBA" id="ARBA00023295"/>
    </source>
</evidence>
<dbReference type="Gene3D" id="2.60.40.1180">
    <property type="entry name" value="Golgi alpha-mannosidase II"/>
    <property type="match status" value="2"/>
</dbReference>
<dbReference type="InterPro" id="IPR048395">
    <property type="entry name" value="Glyco_hydro_31_C"/>
</dbReference>
<evidence type="ECO:0000256" key="6">
    <source>
        <dbReference type="ARBA" id="ARBA00023180"/>
    </source>
</evidence>
<evidence type="ECO:0000256" key="4">
    <source>
        <dbReference type="ARBA" id="ARBA00022729"/>
    </source>
</evidence>
<comment type="caution">
    <text evidence="10">The sequence shown here is derived from an EMBL/GenBank/DDBJ whole genome shotgun (WGS) entry which is preliminary data.</text>
</comment>
<dbReference type="Gene3D" id="2.60.40.1760">
    <property type="entry name" value="glycosyl hydrolase (family 31)"/>
    <property type="match status" value="1"/>
</dbReference>
<dbReference type="InterPro" id="IPR013780">
    <property type="entry name" value="Glyco_hydro_b"/>
</dbReference>
<keyword evidence="7" id="KW-0326">Glycosidase</keyword>
<evidence type="ECO:0000256" key="1">
    <source>
        <dbReference type="ARBA" id="ARBA00001657"/>
    </source>
</evidence>
<proteinExistence type="inferred from homology"/>
<dbReference type="PANTHER" id="PTHR22762:SF133">
    <property type="entry name" value="P-TYPE DOMAIN-CONTAINING PROTEIN"/>
    <property type="match status" value="1"/>
</dbReference>
<feature type="domain" description="Glycosyl hydrolase family 31 C-terminal" evidence="9">
    <location>
        <begin position="810"/>
        <end position="902"/>
    </location>
</feature>
<sequence>MPPWWSSAANLFQPSNKTVDMVSLTWRQAIFAFSSVASAQSSTSTNPADGLSITSGYSVTPSPTVGTATINGTATTYSVQFTVPAAADVGPNLLPNIKDPNAKQAQALCPGYKASNVERTANGVTATLSLAGEACNVYGTDIETLALNVDYQTAHRLGVSIQPAYLDNSNRSQYVLSEELVPFPEQGVIQPDTQDIDLQFSWSNEPTFSFTILRKSTGDVLFDTRGSVLVYENQFIEFVSQLPEDYNLYGMGERIHDLRLGNNYTATFYAADAGDPIDYNIYGNHPFYLDTRYHEVDETTGEKTLVTSQNVSATKTYESYSHGVYQRSAHGMEALMLPTNITWRALGGSIDLYFFDGPTQAEVTKQYQLGAIGLPAMQQYFTFGFHQCRWGYKNWTQLEEVVNNYRAFDIPLENIWTDIDYMFQYRDFTNDQNTFPYGPGQEFLQRLHDAGQHYIPIVDSAIYIPNPNNASDNYSIYTDGNDHGVFLNNPDGSQYIGEVWPGYTVFPDWHSNASVPWWTRSLQGHHDNVPWDGIWIDMSEVSSFCVGSCGTHNLSLNPVHPSFGLPGEPGSVVYGYPEGFNITNATEAAAASSANAAQASSASAASPPSTATTPYFVSTVTPGVRNINQPPYVINNINGDLAVHAVSPNATHVDGIEEYDVHNLFGHQILNATYQALLSVVPDKRPFIIGRSTFAGSGKWAGHWGGDNTSLFAYMYFSIAQALNFGLFGIPMFGVDTCGFNGNSDEELCNRWMQVSAFFPFYRNHNVLSANSQEAYVWESVAEASKRAMQIRYSLLPYMYTLFYYASTTGSTVMRALAWEFPNDPTLAAIDNQFMLGSSLLITPVLGQGLTEIQGVFPGIKDGEIWYDWYTQATVDAQAGENKTIAAPLGHIPVFIRGGSVLPQQEALYTTSECRNSSWSLIAALSAEGSASGQLYVDDGQSIVQEATLLVDFTASNGSLWASARGTYQDSNSLANITVLGVASQPGTVTLNGEAVSNGVSYNSTSKVLYVRGLQNSTSQGAWVADWSLPFSRRDLQAATSTSPDFLELSRSRSPANYGALPKLVTDPAFNDILEKRYFQFFRQKTAQSTSTLVSSRFWDRVVLQACHIEPAVKHAVLALSALHQLSESYAQGEVQQKHVDFVSQQHLRALRACRNLLASAGRDDVDRVLIVCIIMISFEGIRGDYVASQMHMSSGRTILMENKERLLHNRRRNDLAEIVQALSRLDVPALTFRDASSTNDFGIDDYYLTEPKCFVPSAFESIAEAHACFTDLLRLMLVAVAPFNDILDNYNGPQLDRCDVEMTKCSQQMQLWRVRFEDLLVRKPEPMRSLPVAVLRAWHIGAKIILAAGISGLETRFDAFIPEFDTMIELAEVIVEELLESHEASSFSVEMGYCDPVFFCASRCRDPVIRRRAIAVLKRLPRQEGIWQSTGAAVIAERWVQVEEEGLWQIESACDVPEYNRIALITTAVNVDQQSGRMQLTLSNADDLERMPVTRDEYVTWQKHKSLKDLGMVNT</sequence>
<name>A0AAE0TMB3_9PEZI</name>
<reference evidence="10" key="1">
    <citation type="submission" date="2023-07" db="EMBL/GenBank/DDBJ databases">
        <title>Black Yeasts Isolated from many extreme environments.</title>
        <authorList>
            <person name="Coleine C."/>
            <person name="Stajich J.E."/>
            <person name="Selbmann L."/>
        </authorList>
    </citation>
    <scope>NUCLEOTIDE SEQUENCE</scope>
    <source>
        <strain evidence="10">CCFEE 5485</strain>
    </source>
</reference>
<dbReference type="EMBL" id="JAUTXT010000062">
    <property type="protein sequence ID" value="KAK3670125.1"/>
    <property type="molecule type" value="Genomic_DNA"/>
</dbReference>